<sequence>TLNSPDDSNTTKVTESTISQTSPETCSLCNNSVLLYKPNGANLELIAKLTCVHTFHLKCIVNSLKENPDLEKFLKELSLWPIVFTQLPDPENEKIENFSTSQMDFPKIYDKILKGEKNLKKQIREITYTKYEILDSYYLLGKVLEDKKFTDNEIKIIKERSKKIPILHSKKQTNKDEELEYNTDMEID</sequence>
<organism evidence="1 2">
    <name type="scientific">Ambispora leptoticha</name>
    <dbReference type="NCBI Taxonomy" id="144679"/>
    <lineage>
        <taxon>Eukaryota</taxon>
        <taxon>Fungi</taxon>
        <taxon>Fungi incertae sedis</taxon>
        <taxon>Mucoromycota</taxon>
        <taxon>Glomeromycotina</taxon>
        <taxon>Glomeromycetes</taxon>
        <taxon>Archaeosporales</taxon>
        <taxon>Ambisporaceae</taxon>
        <taxon>Ambispora</taxon>
    </lineage>
</organism>
<dbReference type="InterPro" id="IPR013083">
    <property type="entry name" value="Znf_RING/FYVE/PHD"/>
</dbReference>
<dbReference type="SUPFAM" id="SSF57850">
    <property type="entry name" value="RING/U-box"/>
    <property type="match status" value="1"/>
</dbReference>
<dbReference type="Proteomes" id="UP000789508">
    <property type="component" value="Unassembled WGS sequence"/>
</dbReference>
<name>A0A9N8ZM16_9GLOM</name>
<keyword evidence="2" id="KW-1185">Reference proteome</keyword>
<dbReference type="AlphaFoldDB" id="A0A9N8ZM16"/>
<comment type="caution">
    <text evidence="1">The sequence shown here is derived from an EMBL/GenBank/DDBJ whole genome shotgun (WGS) entry which is preliminary data.</text>
</comment>
<reference evidence="1" key="1">
    <citation type="submission" date="2021-06" db="EMBL/GenBank/DDBJ databases">
        <authorList>
            <person name="Kallberg Y."/>
            <person name="Tangrot J."/>
            <person name="Rosling A."/>
        </authorList>
    </citation>
    <scope>NUCLEOTIDE SEQUENCE</scope>
    <source>
        <strain evidence="1">FL130A</strain>
    </source>
</reference>
<feature type="non-terminal residue" evidence="1">
    <location>
        <position position="188"/>
    </location>
</feature>
<dbReference type="OrthoDB" id="2415317at2759"/>
<accession>A0A9N8ZM16</accession>
<protein>
    <submittedName>
        <fullName evidence="1">1011_t:CDS:1</fullName>
    </submittedName>
</protein>
<gene>
    <name evidence="1" type="ORF">ALEPTO_LOCUS3468</name>
</gene>
<dbReference type="EMBL" id="CAJVPS010000644">
    <property type="protein sequence ID" value="CAG8500692.1"/>
    <property type="molecule type" value="Genomic_DNA"/>
</dbReference>
<proteinExistence type="predicted"/>
<dbReference type="Gene3D" id="3.30.40.10">
    <property type="entry name" value="Zinc/RING finger domain, C3HC4 (zinc finger)"/>
    <property type="match status" value="1"/>
</dbReference>
<evidence type="ECO:0000313" key="1">
    <source>
        <dbReference type="EMBL" id="CAG8500692.1"/>
    </source>
</evidence>
<evidence type="ECO:0000313" key="2">
    <source>
        <dbReference type="Proteomes" id="UP000789508"/>
    </source>
</evidence>